<feature type="domain" description="Solute-binding protein family 3/N-terminal" evidence="1">
    <location>
        <begin position="2"/>
        <end position="60"/>
    </location>
</feature>
<dbReference type="SUPFAM" id="SSF53850">
    <property type="entry name" value="Periplasmic binding protein-like II"/>
    <property type="match status" value="1"/>
</dbReference>
<name>A0ABT2T2V3_9FIRM</name>
<evidence type="ECO:0000313" key="2">
    <source>
        <dbReference type="EMBL" id="MCU6744267.1"/>
    </source>
</evidence>
<evidence type="ECO:0000259" key="1">
    <source>
        <dbReference type="Pfam" id="PF00497"/>
    </source>
</evidence>
<sequence length="95" mass="10818">MTGWNYEYVYASFSECYTMLANGEIDLFGNVSYTPERAELFNFSSYPQGKDTYWLYVNKNQSSLADGDVDAIVAPDLATDYDYLAISSIGYSEFY</sequence>
<keyword evidence="3" id="KW-1185">Reference proteome</keyword>
<gene>
    <name evidence="2" type="ORF">OCV77_07125</name>
</gene>
<dbReference type="Proteomes" id="UP001652432">
    <property type="component" value="Unassembled WGS sequence"/>
</dbReference>
<proteinExistence type="predicted"/>
<organism evidence="2 3">
    <name type="scientific">Suilimivivens aceti</name>
    <dbReference type="NCBI Taxonomy" id="2981774"/>
    <lineage>
        <taxon>Bacteria</taxon>
        <taxon>Bacillati</taxon>
        <taxon>Bacillota</taxon>
        <taxon>Clostridia</taxon>
        <taxon>Lachnospirales</taxon>
        <taxon>Lachnospiraceae</taxon>
        <taxon>Suilimivivens</taxon>
    </lineage>
</organism>
<accession>A0ABT2T2V3</accession>
<dbReference type="InterPro" id="IPR001638">
    <property type="entry name" value="Solute-binding_3/MltF_N"/>
</dbReference>
<evidence type="ECO:0000313" key="3">
    <source>
        <dbReference type="Proteomes" id="UP001652432"/>
    </source>
</evidence>
<protein>
    <submittedName>
        <fullName evidence="2">Transporter substrate-binding domain-containing protein</fullName>
    </submittedName>
</protein>
<dbReference type="Pfam" id="PF00497">
    <property type="entry name" value="SBP_bac_3"/>
    <property type="match status" value="1"/>
</dbReference>
<reference evidence="2 3" key="1">
    <citation type="journal article" date="2021" name="ISME Commun">
        <title>Automated analysis of genomic sequences facilitates high-throughput and comprehensive description of bacteria.</title>
        <authorList>
            <person name="Hitch T.C.A."/>
        </authorList>
    </citation>
    <scope>NUCLEOTIDE SEQUENCE [LARGE SCALE GENOMIC DNA]</scope>
    <source>
        <strain evidence="2 3">Sanger_18</strain>
    </source>
</reference>
<dbReference type="Gene3D" id="3.40.190.10">
    <property type="entry name" value="Periplasmic binding protein-like II"/>
    <property type="match status" value="1"/>
</dbReference>
<comment type="caution">
    <text evidence="2">The sequence shown here is derived from an EMBL/GenBank/DDBJ whole genome shotgun (WGS) entry which is preliminary data.</text>
</comment>
<dbReference type="EMBL" id="JAOQKJ010000005">
    <property type="protein sequence ID" value="MCU6744267.1"/>
    <property type="molecule type" value="Genomic_DNA"/>
</dbReference>